<organism evidence="1 2">
    <name type="scientific">Paenisporosarcina macmurdoensis</name>
    <dbReference type="NCBI Taxonomy" id="212659"/>
    <lineage>
        <taxon>Bacteria</taxon>
        <taxon>Bacillati</taxon>
        <taxon>Bacillota</taxon>
        <taxon>Bacilli</taxon>
        <taxon>Bacillales</taxon>
        <taxon>Caryophanaceae</taxon>
        <taxon>Paenisporosarcina</taxon>
    </lineage>
</organism>
<accession>A0ABW1LAN9</accession>
<proteinExistence type="predicted"/>
<gene>
    <name evidence="1" type="ORF">ACFPYN_12150</name>
</gene>
<dbReference type="Proteomes" id="UP001596170">
    <property type="component" value="Unassembled WGS sequence"/>
</dbReference>
<dbReference type="EMBL" id="JBHSRI010000018">
    <property type="protein sequence ID" value="MFC6040173.1"/>
    <property type="molecule type" value="Genomic_DNA"/>
</dbReference>
<protein>
    <submittedName>
        <fullName evidence="1">Uncharacterized protein</fullName>
    </submittedName>
</protein>
<sequence length="86" mass="10254">MNEIIRAYQTLFPFRQASSSITTIEQLEGIIRMELLDELTHPRVRKTTVEKLQIAYERIENSRLSDNLKMELKKLYMTVYKNVNTF</sequence>
<keyword evidence="2" id="KW-1185">Reference proteome</keyword>
<evidence type="ECO:0000313" key="1">
    <source>
        <dbReference type="EMBL" id="MFC6040173.1"/>
    </source>
</evidence>
<dbReference type="RefSeq" id="WP_377734501.1">
    <property type="nucleotide sequence ID" value="NZ_JBHSRI010000018.1"/>
</dbReference>
<evidence type="ECO:0000313" key="2">
    <source>
        <dbReference type="Proteomes" id="UP001596170"/>
    </source>
</evidence>
<name>A0ABW1LAN9_9BACL</name>
<comment type="caution">
    <text evidence="1">The sequence shown here is derived from an EMBL/GenBank/DDBJ whole genome shotgun (WGS) entry which is preliminary data.</text>
</comment>
<reference evidence="2" key="1">
    <citation type="journal article" date="2019" name="Int. J. Syst. Evol. Microbiol.">
        <title>The Global Catalogue of Microorganisms (GCM) 10K type strain sequencing project: providing services to taxonomists for standard genome sequencing and annotation.</title>
        <authorList>
            <consortium name="The Broad Institute Genomics Platform"/>
            <consortium name="The Broad Institute Genome Sequencing Center for Infectious Disease"/>
            <person name="Wu L."/>
            <person name="Ma J."/>
        </authorList>
    </citation>
    <scope>NUCLEOTIDE SEQUENCE [LARGE SCALE GENOMIC DNA]</scope>
    <source>
        <strain evidence="2">CCUG 54527</strain>
    </source>
</reference>